<sequence length="167" mass="18715">MKMKRSLQKKRQAAAKQQKRSKKQKKRQPPEAGSRPVLSIPSARMFAAKILRQMPKVRMETKARGLMKTMLMDVYAHMAKEMESLMQNKESPTLDPAEGWDTCGILGRSTSPHFRASGREGIGPRGAEVPSDLPPSTRTSREEKISHRGKNGSRGDFPKEKAPSFVL</sequence>
<keyword evidence="2" id="KW-1185">Reference proteome</keyword>
<reference evidence="1" key="1">
    <citation type="submission" date="2021-08" db="EMBL/GenBank/DDBJ databases">
        <title>The first chromosome-level gecko genome reveals the dynamic sex chromosomes of Neotropical dwarf geckos (Sphaerodactylidae: Sphaerodactylus).</title>
        <authorList>
            <person name="Pinto B.J."/>
            <person name="Keating S.E."/>
            <person name="Gamble T."/>
        </authorList>
    </citation>
    <scope>NUCLEOTIDE SEQUENCE</scope>
    <source>
        <strain evidence="1">TG3544</strain>
    </source>
</reference>
<dbReference type="EMBL" id="CM037617">
    <property type="protein sequence ID" value="KAH8004034.1"/>
    <property type="molecule type" value="Genomic_DNA"/>
</dbReference>
<evidence type="ECO:0000313" key="1">
    <source>
        <dbReference type="EMBL" id="KAH8004034.1"/>
    </source>
</evidence>
<name>A0ACB8FFD4_9SAUR</name>
<evidence type="ECO:0000313" key="2">
    <source>
        <dbReference type="Proteomes" id="UP000827872"/>
    </source>
</evidence>
<gene>
    <name evidence="1" type="ORF">K3G42_001969</name>
</gene>
<accession>A0ACB8FFD4</accession>
<dbReference type="Proteomes" id="UP000827872">
    <property type="component" value="Linkage Group LG04"/>
</dbReference>
<comment type="caution">
    <text evidence="1">The sequence shown here is derived from an EMBL/GenBank/DDBJ whole genome shotgun (WGS) entry which is preliminary data.</text>
</comment>
<protein>
    <submittedName>
        <fullName evidence="1">Uncharacterized protein</fullName>
    </submittedName>
</protein>
<proteinExistence type="predicted"/>
<organism evidence="1 2">
    <name type="scientific">Sphaerodactylus townsendi</name>
    <dbReference type="NCBI Taxonomy" id="933632"/>
    <lineage>
        <taxon>Eukaryota</taxon>
        <taxon>Metazoa</taxon>
        <taxon>Chordata</taxon>
        <taxon>Craniata</taxon>
        <taxon>Vertebrata</taxon>
        <taxon>Euteleostomi</taxon>
        <taxon>Lepidosauria</taxon>
        <taxon>Squamata</taxon>
        <taxon>Bifurcata</taxon>
        <taxon>Gekkota</taxon>
        <taxon>Sphaerodactylidae</taxon>
        <taxon>Sphaerodactylus</taxon>
    </lineage>
</organism>